<evidence type="ECO:0000256" key="4">
    <source>
        <dbReference type="ARBA" id="ARBA00022960"/>
    </source>
</evidence>
<proteinExistence type="inferred from homology"/>
<dbReference type="PANTHER" id="PTHR47019:SF1">
    <property type="entry name" value="LIPID II FLIPPASE MURJ"/>
    <property type="match status" value="1"/>
</dbReference>
<keyword evidence="4 10" id="KW-0133">Cell shape</keyword>
<dbReference type="CDD" id="cd13123">
    <property type="entry name" value="MATE_MurJ_like"/>
    <property type="match status" value="1"/>
</dbReference>
<feature type="transmembrane region" description="Helical" evidence="10">
    <location>
        <begin position="125"/>
        <end position="146"/>
    </location>
</feature>
<dbReference type="UniPathway" id="UPA00219"/>
<keyword evidence="10 11" id="KW-0813">Transport</keyword>
<dbReference type="GO" id="GO:0008360">
    <property type="term" value="P:regulation of cell shape"/>
    <property type="evidence" value="ECO:0007669"/>
    <property type="project" value="UniProtKB-UniRule"/>
</dbReference>
<feature type="transmembrane region" description="Helical" evidence="10">
    <location>
        <begin position="183"/>
        <end position="206"/>
    </location>
</feature>
<protein>
    <recommendedName>
        <fullName evidence="10">Probable lipid II flippase MurJ</fullName>
    </recommendedName>
</protein>
<evidence type="ECO:0000256" key="8">
    <source>
        <dbReference type="ARBA" id="ARBA00060041"/>
    </source>
</evidence>
<dbReference type="GO" id="GO:0034204">
    <property type="term" value="P:lipid translocation"/>
    <property type="evidence" value="ECO:0007669"/>
    <property type="project" value="TreeGrafter"/>
</dbReference>
<feature type="transmembrane region" description="Helical" evidence="10">
    <location>
        <begin position="473"/>
        <end position="493"/>
    </location>
</feature>
<dbReference type="EMBL" id="CP029077">
    <property type="protein sequence ID" value="QED23112.1"/>
    <property type="molecule type" value="Genomic_DNA"/>
</dbReference>
<comment type="function">
    <text evidence="8 10 11">Involved in peptidoglycan biosynthesis. Transports lipid-linked peptidoglycan precursors from the inner to the outer leaflet of the cytoplasmic membrane.</text>
</comment>
<evidence type="ECO:0000256" key="2">
    <source>
        <dbReference type="ARBA" id="ARBA00022475"/>
    </source>
</evidence>
<dbReference type="OrthoDB" id="9816572at2"/>
<keyword evidence="6 10" id="KW-1133">Transmembrane helix</keyword>
<feature type="transmembrane region" description="Helical" evidence="10">
    <location>
        <begin position="310"/>
        <end position="335"/>
    </location>
</feature>
<dbReference type="PRINTS" id="PR01806">
    <property type="entry name" value="VIRFACTRMVIN"/>
</dbReference>
<reference evidence="12 13" key="1">
    <citation type="journal article" date="2019" name="ISME J.">
        <title>Deianiraea, an extracellular bacterium associated with the ciliate Paramecium, suggests an alternative scenario for the evolution of Rickettsiales.</title>
        <authorList>
            <person name="Castelli M."/>
            <person name="Sabaneyeva E."/>
            <person name="Lanzoni O."/>
            <person name="Lebedeva N."/>
            <person name="Floriano A.M."/>
            <person name="Gaiarsa S."/>
            <person name="Benken K."/>
            <person name="Modeo L."/>
            <person name="Bandi C."/>
            <person name="Potekhin A."/>
            <person name="Sassera D."/>
            <person name="Petroni G."/>
        </authorList>
    </citation>
    <scope>NUCLEOTIDE SEQUENCE [LARGE SCALE GENOMIC DNA]</scope>
    <source>
        <strain evidence="12">CyL4-1</strain>
    </source>
</reference>
<organism evidence="12 13">
    <name type="scientific">Candidatus Deianiraea vastatrix</name>
    <dbReference type="NCBI Taxonomy" id="2163644"/>
    <lineage>
        <taxon>Bacteria</taxon>
        <taxon>Pseudomonadati</taxon>
        <taxon>Pseudomonadota</taxon>
        <taxon>Alphaproteobacteria</taxon>
        <taxon>Rickettsiales</taxon>
        <taxon>Candidatus Deianiraeaceae</taxon>
        <taxon>Candidatus Deianiraea</taxon>
    </lineage>
</organism>
<feature type="transmembrane region" description="Helical" evidence="10">
    <location>
        <begin position="439"/>
        <end position="461"/>
    </location>
</feature>
<feature type="transmembrane region" description="Helical" evidence="10">
    <location>
        <begin position="246"/>
        <end position="265"/>
    </location>
</feature>
<evidence type="ECO:0000256" key="9">
    <source>
        <dbReference type="ARBA" id="ARBA00061532"/>
    </source>
</evidence>
<evidence type="ECO:0000256" key="7">
    <source>
        <dbReference type="ARBA" id="ARBA00023136"/>
    </source>
</evidence>
<accession>A0A5B8XCR9</accession>
<dbReference type="Proteomes" id="UP000321934">
    <property type="component" value="Chromosome"/>
</dbReference>
<feature type="transmembrane region" description="Helical" evidence="10">
    <location>
        <begin position="403"/>
        <end position="427"/>
    </location>
</feature>
<keyword evidence="10 11" id="KW-0961">Cell wall biogenesis/degradation</keyword>
<dbReference type="GO" id="GO:0005886">
    <property type="term" value="C:plasma membrane"/>
    <property type="evidence" value="ECO:0007669"/>
    <property type="project" value="UniProtKB-SubCell"/>
</dbReference>
<feature type="transmembrane region" description="Helical" evidence="10">
    <location>
        <begin position="347"/>
        <end position="368"/>
    </location>
</feature>
<feature type="transmembrane region" description="Helical" evidence="10">
    <location>
        <begin position="380"/>
        <end position="397"/>
    </location>
</feature>
<gene>
    <name evidence="10" type="primary">murJ</name>
    <name evidence="12" type="ORF">Deia_00305</name>
</gene>
<keyword evidence="5 10" id="KW-0573">Peptidoglycan synthesis</keyword>
<feature type="transmembrane region" description="Helical" evidence="10">
    <location>
        <begin position="84"/>
        <end position="105"/>
    </location>
</feature>
<comment type="pathway">
    <text evidence="10">Cell wall biogenesis; peptidoglycan biosynthesis.</text>
</comment>
<keyword evidence="10" id="KW-0997">Cell inner membrane</keyword>
<comment type="similarity">
    <text evidence="9 10 11">Belongs to the MurJ/MviN family.</text>
</comment>
<evidence type="ECO:0000256" key="3">
    <source>
        <dbReference type="ARBA" id="ARBA00022692"/>
    </source>
</evidence>
<keyword evidence="7 10" id="KW-0472">Membrane</keyword>
<dbReference type="NCBIfam" id="TIGR01695">
    <property type="entry name" value="murJ_mviN"/>
    <property type="match status" value="1"/>
</dbReference>
<evidence type="ECO:0000256" key="1">
    <source>
        <dbReference type="ARBA" id="ARBA00004651"/>
    </source>
</evidence>
<dbReference type="PIRSF" id="PIRSF002869">
    <property type="entry name" value="MviN"/>
    <property type="match status" value="1"/>
</dbReference>
<evidence type="ECO:0000256" key="11">
    <source>
        <dbReference type="PIRNR" id="PIRNR002869"/>
    </source>
</evidence>
<dbReference type="HAMAP" id="MF_02078">
    <property type="entry name" value="MurJ_MviN"/>
    <property type="match status" value="1"/>
</dbReference>
<feature type="transmembrane region" description="Helical" evidence="10">
    <location>
        <begin position="158"/>
        <end position="177"/>
    </location>
</feature>
<dbReference type="GO" id="GO:0009252">
    <property type="term" value="P:peptidoglycan biosynthetic process"/>
    <property type="evidence" value="ECO:0007669"/>
    <property type="project" value="UniProtKB-UniRule"/>
</dbReference>
<name>A0A5B8XCR9_9RICK</name>
<sequence>MLLKSSITLAFWTILSRISGFIRDSVMASFFGTSMVSDAFVAASKLPNSFRRLLGEGALSSVFTVMFSNILAEKKQEEANEFMSKIFSYLLLTLIIGVVIFEIFMPQVISFISPGFAKIPEKFTLTVALARVNFIFIIAICLASICGSALNSIAKFGYFAAMPILHNLGLVCVFFIFSGSSNLAYILSYAIVFIGFFQLFFLLIICNKNKIRPKVKICVKSDEKTRQFLGKMTNGLIGSGIYQINIFVDSIFASVSAGGVSYLYYTDRINQLPLTLIGGTLGVSLLPILSKKLKLGEFKEVAKIHDQCVLFALFAAIFCCSVVCCLHNEIIAFVYERGVFTSLDTQIVGKMLFIFSFGFCFSILSKIYNAFLFANLDTKSPMLIGGFCALVNVIVNFLTYKKYGFFCVVYATLISSILSGILPLIIAHRKKLISINLKLVRSVITLICIGYFTYFAGKILMSHLVNLGIKSSISMLITMILTGFLYCILSLLMRVYKVRDLVLVFGKKV</sequence>
<keyword evidence="13" id="KW-1185">Reference proteome</keyword>
<dbReference type="GO" id="GO:0071555">
    <property type="term" value="P:cell wall organization"/>
    <property type="evidence" value="ECO:0007669"/>
    <property type="project" value="UniProtKB-UniRule"/>
</dbReference>
<evidence type="ECO:0000256" key="10">
    <source>
        <dbReference type="HAMAP-Rule" id="MF_02078"/>
    </source>
</evidence>
<dbReference type="PANTHER" id="PTHR47019">
    <property type="entry name" value="LIPID II FLIPPASE MURJ"/>
    <property type="match status" value="1"/>
</dbReference>
<dbReference type="RefSeq" id="WP_146820404.1">
    <property type="nucleotide sequence ID" value="NZ_CP029077.1"/>
</dbReference>
<dbReference type="Pfam" id="PF03023">
    <property type="entry name" value="MurJ"/>
    <property type="match status" value="1"/>
</dbReference>
<dbReference type="GO" id="GO:0015648">
    <property type="term" value="F:lipid-linked peptidoglycan transporter activity"/>
    <property type="evidence" value="ECO:0007669"/>
    <property type="project" value="UniProtKB-UniRule"/>
</dbReference>
<keyword evidence="3 10" id="KW-0812">Transmembrane</keyword>
<dbReference type="AlphaFoldDB" id="A0A5B8XCR9"/>
<evidence type="ECO:0000256" key="5">
    <source>
        <dbReference type="ARBA" id="ARBA00022984"/>
    </source>
</evidence>
<feature type="transmembrane region" description="Helical" evidence="10">
    <location>
        <begin position="271"/>
        <end position="289"/>
    </location>
</feature>
<evidence type="ECO:0000313" key="12">
    <source>
        <dbReference type="EMBL" id="QED23112.1"/>
    </source>
</evidence>
<evidence type="ECO:0000313" key="13">
    <source>
        <dbReference type="Proteomes" id="UP000321934"/>
    </source>
</evidence>
<keyword evidence="2 10" id="KW-1003">Cell membrane</keyword>
<dbReference type="InterPro" id="IPR051050">
    <property type="entry name" value="Lipid_II_flippase_MurJ/MviN"/>
</dbReference>
<dbReference type="InterPro" id="IPR004268">
    <property type="entry name" value="MurJ"/>
</dbReference>
<comment type="subcellular location">
    <subcellularLocation>
        <location evidence="10">Cell inner membrane</location>
        <topology evidence="10">Multi-pass membrane protein</topology>
    </subcellularLocation>
    <subcellularLocation>
        <location evidence="1">Cell membrane</location>
        <topology evidence="1">Multi-pass membrane protein</topology>
    </subcellularLocation>
</comment>
<evidence type="ECO:0000256" key="6">
    <source>
        <dbReference type="ARBA" id="ARBA00022989"/>
    </source>
</evidence>